<dbReference type="OrthoDB" id="9798604at2"/>
<evidence type="ECO:0000313" key="7">
    <source>
        <dbReference type="EMBL" id="SIS07144.1"/>
    </source>
</evidence>
<keyword evidence="8" id="KW-1185">Reference proteome</keyword>
<dbReference type="Proteomes" id="UP000186019">
    <property type="component" value="Unassembled WGS sequence"/>
</dbReference>
<evidence type="ECO:0000256" key="5">
    <source>
        <dbReference type="ARBA" id="ARBA00023002"/>
    </source>
</evidence>
<gene>
    <name evidence="7" type="ORF">SAMN05421666_1634</name>
</gene>
<evidence type="ECO:0000259" key="6">
    <source>
        <dbReference type="Pfam" id="PF05199"/>
    </source>
</evidence>
<keyword evidence="4" id="KW-0274">FAD</keyword>
<dbReference type="AlphaFoldDB" id="A0A1N7G3R6"/>
<dbReference type="GO" id="GO:0016614">
    <property type="term" value="F:oxidoreductase activity, acting on CH-OH group of donors"/>
    <property type="evidence" value="ECO:0007669"/>
    <property type="project" value="InterPro"/>
</dbReference>
<dbReference type="SUPFAM" id="SSF54373">
    <property type="entry name" value="FAD-linked reductases, C-terminal domain"/>
    <property type="match status" value="1"/>
</dbReference>
<dbReference type="RefSeq" id="WP_076532533.1">
    <property type="nucleotide sequence ID" value="NZ_FOAC01000001.1"/>
</dbReference>
<dbReference type="Pfam" id="PF05199">
    <property type="entry name" value="GMC_oxred_C"/>
    <property type="match status" value="1"/>
</dbReference>
<accession>A0A1N7G3R6</accession>
<keyword evidence="3" id="KW-0285">Flavoprotein</keyword>
<protein>
    <submittedName>
        <fullName evidence="7">Choline dehydrogenase</fullName>
    </submittedName>
</protein>
<dbReference type="PANTHER" id="PTHR42784">
    <property type="entry name" value="PYRANOSE 2-OXIDASE"/>
    <property type="match status" value="1"/>
</dbReference>
<keyword evidence="5" id="KW-0560">Oxidoreductase</keyword>
<comment type="cofactor">
    <cofactor evidence="1">
        <name>FAD</name>
        <dbReference type="ChEBI" id="CHEBI:57692"/>
    </cofactor>
</comment>
<evidence type="ECO:0000313" key="8">
    <source>
        <dbReference type="Proteomes" id="UP000186019"/>
    </source>
</evidence>
<comment type="similarity">
    <text evidence="2">Belongs to the GMC oxidoreductase family.</text>
</comment>
<dbReference type="Pfam" id="PF13450">
    <property type="entry name" value="NAD_binding_8"/>
    <property type="match status" value="1"/>
</dbReference>
<organism evidence="7 8">
    <name type="scientific">Roseovarius nanhaiticus</name>
    <dbReference type="NCBI Taxonomy" id="573024"/>
    <lineage>
        <taxon>Bacteria</taxon>
        <taxon>Pseudomonadati</taxon>
        <taxon>Pseudomonadota</taxon>
        <taxon>Alphaproteobacteria</taxon>
        <taxon>Rhodobacterales</taxon>
        <taxon>Roseobacteraceae</taxon>
        <taxon>Roseovarius</taxon>
    </lineage>
</organism>
<dbReference type="STRING" id="573024.SAMN05216208_0502"/>
<dbReference type="PRINTS" id="PR00420">
    <property type="entry name" value="RNGMNOXGNASE"/>
</dbReference>
<evidence type="ECO:0000256" key="3">
    <source>
        <dbReference type="ARBA" id="ARBA00022630"/>
    </source>
</evidence>
<dbReference type="InterPro" id="IPR036188">
    <property type="entry name" value="FAD/NAD-bd_sf"/>
</dbReference>
<feature type="domain" description="Glucose-methanol-choline oxidoreductase C-terminal" evidence="6">
    <location>
        <begin position="478"/>
        <end position="623"/>
    </location>
</feature>
<dbReference type="SUPFAM" id="SSF51905">
    <property type="entry name" value="FAD/NAD(P)-binding domain"/>
    <property type="match status" value="1"/>
</dbReference>
<dbReference type="InterPro" id="IPR051473">
    <property type="entry name" value="P2Ox-like"/>
</dbReference>
<dbReference type="InterPro" id="IPR007867">
    <property type="entry name" value="GMC_OxRtase_C"/>
</dbReference>
<name>A0A1N7G3R6_9RHOB</name>
<reference evidence="8" key="1">
    <citation type="submission" date="2017-01" db="EMBL/GenBank/DDBJ databases">
        <authorList>
            <person name="Varghese N."/>
            <person name="Submissions S."/>
        </authorList>
    </citation>
    <scope>NUCLEOTIDE SEQUENCE [LARGE SCALE GENOMIC DNA]</scope>
    <source>
        <strain evidence="8">DSM 29590</strain>
    </source>
</reference>
<sequence length="638" mass="70555">MADSTHYDVVIVGAGIAGAIMAKELAAKGTRVLILESGPRDRDDRKSFHDTYLTAMAKLPNTPYPPYWHGTDPAHEPDKEAVPRPMTAMTFAWPGLTEFKKWNGSQAKFDAFNKQSYLTYTNTTELPFLSTYERLAGGTTWHWLGTALRFTESDFRMRSRYGQLVDWPITLPDLYDDYASAEETIGVSADVGDQRALEPYLGAQFPKGYEYPMKRIPMSVSDKLLGDTIQGLQFDGQDLEMTCTPQGRNSEYRDGRPACQGNSSCIPICPIQAKYDATFTLREAESTNLVTTLTSAVVTDLEVGPNGLITGVNFLHYSGDTGHYRAQRKTVSGKIVILAAHAIESVKILLMSNGGQGIANGSGQLGCNLMDHLCYLGYGLTNTQGFPYRGPRSGSGIESLRDGPFRKHRSAWRVDVGNVGWEWADDDPTTSTHDFISGQNKSRLNPNGEKLFGRALAERLNTANTRMLRLCYLVEQEPQHSNRVTLSKRLVDGLGLPRPEINYSVTGSEYTLRGIVAAQQTTDLIFDKIGANRYFPNHPQNYSKFIDESGFPGIEFTLDGKDYKTNLYGAGHIAGTYRMGDNARVSVVDANSRCWEHKNLYLLGSGTFPTIATGNPTLTIAALTLRASRSVLNDLRHL</sequence>
<evidence type="ECO:0000256" key="4">
    <source>
        <dbReference type="ARBA" id="ARBA00022827"/>
    </source>
</evidence>
<dbReference type="PANTHER" id="PTHR42784:SF1">
    <property type="entry name" value="PYRANOSE 2-OXIDASE"/>
    <property type="match status" value="1"/>
</dbReference>
<proteinExistence type="inferred from homology"/>
<evidence type="ECO:0000256" key="2">
    <source>
        <dbReference type="ARBA" id="ARBA00010790"/>
    </source>
</evidence>
<evidence type="ECO:0000256" key="1">
    <source>
        <dbReference type="ARBA" id="ARBA00001974"/>
    </source>
</evidence>
<dbReference type="Gene3D" id="3.50.50.60">
    <property type="entry name" value="FAD/NAD(P)-binding domain"/>
    <property type="match status" value="2"/>
</dbReference>
<dbReference type="EMBL" id="FTNV01000001">
    <property type="protein sequence ID" value="SIS07144.1"/>
    <property type="molecule type" value="Genomic_DNA"/>
</dbReference>